<keyword evidence="3 6" id="KW-0238">DNA-binding</keyword>
<keyword evidence="2" id="KW-0217">Developmental protein</keyword>
<dbReference type="GO" id="GO:0030154">
    <property type="term" value="P:cell differentiation"/>
    <property type="evidence" value="ECO:0007669"/>
    <property type="project" value="TreeGrafter"/>
</dbReference>
<organism evidence="10 11">
    <name type="scientific">Strongyloides papillosus</name>
    <name type="common">Intestinal threadworm</name>
    <dbReference type="NCBI Taxonomy" id="174720"/>
    <lineage>
        <taxon>Eukaryota</taxon>
        <taxon>Metazoa</taxon>
        <taxon>Ecdysozoa</taxon>
        <taxon>Nematoda</taxon>
        <taxon>Chromadorea</taxon>
        <taxon>Rhabditida</taxon>
        <taxon>Tylenchina</taxon>
        <taxon>Panagrolaimomorpha</taxon>
        <taxon>Strongyloidoidea</taxon>
        <taxon>Strongyloididae</taxon>
        <taxon>Strongyloides</taxon>
    </lineage>
</organism>
<comment type="subcellular location">
    <subcellularLocation>
        <location evidence="1 6 7">Nucleus</location>
    </subcellularLocation>
</comment>
<feature type="region of interest" description="Disordered" evidence="8">
    <location>
        <begin position="24"/>
        <end position="52"/>
    </location>
</feature>
<dbReference type="InterPro" id="IPR001356">
    <property type="entry name" value="HD"/>
</dbReference>
<dbReference type="PROSITE" id="PS00027">
    <property type="entry name" value="HOMEOBOX_1"/>
    <property type="match status" value="1"/>
</dbReference>
<dbReference type="SMART" id="SM00389">
    <property type="entry name" value="HOX"/>
    <property type="match status" value="1"/>
</dbReference>
<evidence type="ECO:0000256" key="6">
    <source>
        <dbReference type="PROSITE-ProRule" id="PRU00108"/>
    </source>
</evidence>
<accession>A0A0N5BCU7</accession>
<evidence type="ECO:0000256" key="3">
    <source>
        <dbReference type="ARBA" id="ARBA00023125"/>
    </source>
</evidence>
<dbReference type="InterPro" id="IPR009057">
    <property type="entry name" value="Homeodomain-like_sf"/>
</dbReference>
<dbReference type="PROSITE" id="PS50071">
    <property type="entry name" value="HOMEOBOX_2"/>
    <property type="match status" value="1"/>
</dbReference>
<dbReference type="CDD" id="cd00086">
    <property type="entry name" value="homeodomain"/>
    <property type="match status" value="1"/>
</dbReference>
<protein>
    <submittedName>
        <fullName evidence="11">Homeobox domain-containing protein</fullName>
    </submittedName>
</protein>
<feature type="DNA-binding region" description="Homeobox" evidence="6">
    <location>
        <begin position="148"/>
        <end position="207"/>
    </location>
</feature>
<evidence type="ECO:0000256" key="2">
    <source>
        <dbReference type="ARBA" id="ARBA00022473"/>
    </source>
</evidence>
<evidence type="ECO:0000256" key="1">
    <source>
        <dbReference type="ARBA" id="ARBA00004123"/>
    </source>
</evidence>
<feature type="domain" description="Homeobox" evidence="9">
    <location>
        <begin position="146"/>
        <end position="206"/>
    </location>
</feature>
<dbReference type="PRINTS" id="PR00024">
    <property type="entry name" value="HOMEOBOX"/>
</dbReference>
<evidence type="ECO:0000256" key="8">
    <source>
        <dbReference type="SAM" id="MobiDB-lite"/>
    </source>
</evidence>
<dbReference type="STRING" id="174720.A0A0N5BCU7"/>
<dbReference type="Proteomes" id="UP000046392">
    <property type="component" value="Unplaced"/>
</dbReference>
<dbReference type="InterPro" id="IPR017970">
    <property type="entry name" value="Homeobox_CS"/>
</dbReference>
<reference evidence="11" key="1">
    <citation type="submission" date="2017-02" db="UniProtKB">
        <authorList>
            <consortium name="WormBaseParasite"/>
        </authorList>
    </citation>
    <scope>IDENTIFICATION</scope>
</reference>
<evidence type="ECO:0000313" key="11">
    <source>
        <dbReference type="WBParaSite" id="SPAL_0000384200.1"/>
    </source>
</evidence>
<keyword evidence="10" id="KW-1185">Reference proteome</keyword>
<dbReference type="GO" id="GO:0000981">
    <property type="term" value="F:DNA-binding transcription factor activity, RNA polymerase II-specific"/>
    <property type="evidence" value="ECO:0007669"/>
    <property type="project" value="InterPro"/>
</dbReference>
<evidence type="ECO:0000256" key="4">
    <source>
        <dbReference type="ARBA" id="ARBA00023155"/>
    </source>
</evidence>
<keyword evidence="5 6" id="KW-0539">Nucleus</keyword>
<dbReference type="InterPro" id="IPR050394">
    <property type="entry name" value="Homeobox_NK-like"/>
</dbReference>
<dbReference type="GO" id="GO:0000978">
    <property type="term" value="F:RNA polymerase II cis-regulatory region sequence-specific DNA binding"/>
    <property type="evidence" value="ECO:0007669"/>
    <property type="project" value="TreeGrafter"/>
</dbReference>
<sequence>MAFSLQALINIGSLIENTILQSQDEDGKKNKNDKMVGNQSSRDIQSSLNYKRKDNKQTSYMIKDILSGPKQKEDVDSSDIKISQLLKYLVANNCGSSDNNFLTNTSSVFGITNNSKLSLSSVERYKSLKIPTNDGNNQQSKSNQMIKKKKARTTFSNYQVFELERYFQLKKYLTSSERLGLAEKLRLSETQIKIWFQNRRTKWKKQEDPIQVFPPFLHNF</sequence>
<evidence type="ECO:0000313" key="10">
    <source>
        <dbReference type="Proteomes" id="UP000046392"/>
    </source>
</evidence>
<dbReference type="WBParaSite" id="SPAL_0000384200.1">
    <property type="protein sequence ID" value="SPAL_0000384200.1"/>
    <property type="gene ID" value="SPAL_0000384200"/>
</dbReference>
<feature type="compositionally biased region" description="Polar residues" evidence="8">
    <location>
        <begin position="37"/>
        <end position="49"/>
    </location>
</feature>
<feature type="compositionally biased region" description="Basic and acidic residues" evidence="8">
    <location>
        <begin position="25"/>
        <end position="34"/>
    </location>
</feature>
<dbReference type="GO" id="GO:0005634">
    <property type="term" value="C:nucleus"/>
    <property type="evidence" value="ECO:0007669"/>
    <property type="project" value="UniProtKB-SubCell"/>
</dbReference>
<dbReference type="Pfam" id="PF00046">
    <property type="entry name" value="Homeodomain"/>
    <property type="match status" value="1"/>
</dbReference>
<dbReference type="AlphaFoldDB" id="A0A0N5BCU7"/>
<evidence type="ECO:0000259" key="9">
    <source>
        <dbReference type="PROSITE" id="PS50071"/>
    </source>
</evidence>
<keyword evidence="4 6" id="KW-0371">Homeobox</keyword>
<dbReference type="SUPFAM" id="SSF46689">
    <property type="entry name" value="Homeodomain-like"/>
    <property type="match status" value="1"/>
</dbReference>
<name>A0A0N5BCU7_STREA</name>
<proteinExistence type="predicted"/>
<dbReference type="PANTHER" id="PTHR24340:SF41">
    <property type="entry name" value="MUSCLE-SPECIFIC HOMEOBOX PROTEIN TINMAN-RELATED"/>
    <property type="match status" value="1"/>
</dbReference>
<dbReference type="PANTHER" id="PTHR24340">
    <property type="entry name" value="HOMEOBOX PROTEIN NKX"/>
    <property type="match status" value="1"/>
</dbReference>
<dbReference type="Gene3D" id="1.10.10.60">
    <property type="entry name" value="Homeodomain-like"/>
    <property type="match status" value="1"/>
</dbReference>
<dbReference type="InterPro" id="IPR020479">
    <property type="entry name" value="HD_metazoa"/>
</dbReference>
<evidence type="ECO:0000256" key="5">
    <source>
        <dbReference type="ARBA" id="ARBA00023242"/>
    </source>
</evidence>
<evidence type="ECO:0000256" key="7">
    <source>
        <dbReference type="RuleBase" id="RU000682"/>
    </source>
</evidence>